<protein>
    <submittedName>
        <fullName evidence="2">Uncharacterized protein</fullName>
    </submittedName>
</protein>
<dbReference type="AlphaFoldDB" id="A0A0E9W823"/>
<proteinExistence type="predicted"/>
<feature type="region of interest" description="Disordered" evidence="1">
    <location>
        <begin position="1"/>
        <end position="29"/>
    </location>
</feature>
<name>A0A0E9W823_ANGAN</name>
<feature type="compositionally biased region" description="Polar residues" evidence="1">
    <location>
        <begin position="20"/>
        <end position="29"/>
    </location>
</feature>
<evidence type="ECO:0000313" key="2">
    <source>
        <dbReference type="EMBL" id="JAH85633.1"/>
    </source>
</evidence>
<reference evidence="2" key="1">
    <citation type="submission" date="2014-11" db="EMBL/GenBank/DDBJ databases">
        <authorList>
            <person name="Amaro Gonzalez C."/>
        </authorList>
    </citation>
    <scope>NUCLEOTIDE SEQUENCE</scope>
</reference>
<dbReference type="EMBL" id="GBXM01022944">
    <property type="protein sequence ID" value="JAH85633.1"/>
    <property type="molecule type" value="Transcribed_RNA"/>
</dbReference>
<accession>A0A0E9W823</accession>
<organism evidence="2">
    <name type="scientific">Anguilla anguilla</name>
    <name type="common">European freshwater eel</name>
    <name type="synonym">Muraena anguilla</name>
    <dbReference type="NCBI Taxonomy" id="7936"/>
    <lineage>
        <taxon>Eukaryota</taxon>
        <taxon>Metazoa</taxon>
        <taxon>Chordata</taxon>
        <taxon>Craniata</taxon>
        <taxon>Vertebrata</taxon>
        <taxon>Euteleostomi</taxon>
        <taxon>Actinopterygii</taxon>
        <taxon>Neopterygii</taxon>
        <taxon>Teleostei</taxon>
        <taxon>Anguilliformes</taxon>
        <taxon>Anguillidae</taxon>
        <taxon>Anguilla</taxon>
    </lineage>
</organism>
<evidence type="ECO:0000256" key="1">
    <source>
        <dbReference type="SAM" id="MobiDB-lite"/>
    </source>
</evidence>
<sequence length="29" mass="3347">MGNPFSRNSWARAFSHRPQTEQSKLLTAK</sequence>
<reference evidence="2" key="2">
    <citation type="journal article" date="2015" name="Fish Shellfish Immunol.">
        <title>Early steps in the European eel (Anguilla anguilla)-Vibrio vulnificus interaction in the gills: Role of the RtxA13 toxin.</title>
        <authorList>
            <person name="Callol A."/>
            <person name="Pajuelo D."/>
            <person name="Ebbesson L."/>
            <person name="Teles M."/>
            <person name="MacKenzie S."/>
            <person name="Amaro C."/>
        </authorList>
    </citation>
    <scope>NUCLEOTIDE SEQUENCE</scope>
</reference>